<name>A0A061S5K2_9CHLO</name>
<feature type="non-terminal residue" evidence="1">
    <location>
        <position position="1"/>
    </location>
</feature>
<protein>
    <submittedName>
        <fullName evidence="1">Uncharacterized protein</fullName>
    </submittedName>
</protein>
<organism evidence="1">
    <name type="scientific">Tetraselmis sp. GSL018</name>
    <dbReference type="NCBI Taxonomy" id="582737"/>
    <lineage>
        <taxon>Eukaryota</taxon>
        <taxon>Viridiplantae</taxon>
        <taxon>Chlorophyta</taxon>
        <taxon>core chlorophytes</taxon>
        <taxon>Chlorodendrophyceae</taxon>
        <taxon>Chlorodendrales</taxon>
        <taxon>Chlorodendraceae</taxon>
        <taxon>Tetraselmis</taxon>
    </lineage>
</organism>
<accession>A0A061S5K2</accession>
<dbReference type="AlphaFoldDB" id="A0A061S5K2"/>
<reference evidence="1" key="1">
    <citation type="submission" date="2014-05" db="EMBL/GenBank/DDBJ databases">
        <title>The transcriptome of the halophilic microalga Tetraselmis sp. GSL018 isolated from the Great Salt Lake, Utah.</title>
        <authorList>
            <person name="Jinkerson R.E."/>
            <person name="D'Adamo S."/>
            <person name="Posewitz M.C."/>
        </authorList>
    </citation>
    <scope>NUCLEOTIDE SEQUENCE</scope>
    <source>
        <strain evidence="1">GSL018</strain>
    </source>
</reference>
<dbReference type="EMBL" id="GBEZ01007312">
    <property type="protein sequence ID" value="JAC78140.1"/>
    <property type="molecule type" value="Transcribed_RNA"/>
</dbReference>
<evidence type="ECO:0000313" key="1">
    <source>
        <dbReference type="EMBL" id="JAC78140.1"/>
    </source>
</evidence>
<sequence length="51" mass="5956">CSIHHCQECYSRYNSSDSLCITLPWRIPLGIDIRELGIETLWFQLTAVLFL</sequence>
<gene>
    <name evidence="1" type="ORF">TSPGSL018_15925</name>
</gene>
<proteinExistence type="predicted"/>